<dbReference type="AlphaFoldDB" id="S2DDV6"/>
<accession>S2DDV6</accession>
<gene>
    <name evidence="3" type="ORF">A33Q_3350</name>
</gene>
<dbReference type="OrthoDB" id="1489285at2"/>
<protein>
    <recommendedName>
        <fullName evidence="2">Peptidase S8/S53 domain-containing protein</fullName>
    </recommendedName>
</protein>
<dbReference type="Proteomes" id="UP000006073">
    <property type="component" value="Unassembled WGS sequence"/>
</dbReference>
<dbReference type="InterPro" id="IPR000209">
    <property type="entry name" value="Peptidase_S8/S53_dom"/>
</dbReference>
<evidence type="ECO:0000313" key="4">
    <source>
        <dbReference type="Proteomes" id="UP000006073"/>
    </source>
</evidence>
<dbReference type="Pfam" id="PF00082">
    <property type="entry name" value="Peptidase_S8"/>
    <property type="match status" value="1"/>
</dbReference>
<reference evidence="3 4" key="1">
    <citation type="journal article" date="2013" name="Genome Announc.">
        <title>Draft Genome Sequence of Indibacter alkaliphilus Strain LW1T, Isolated from Lonar Lake, a Haloalkaline Lake in the Buldana District of Maharashtra, India.</title>
        <authorList>
            <person name="Singh A."/>
            <person name="Kumar Jangir P."/>
            <person name="Sharma R."/>
            <person name="Singh A."/>
            <person name="Kumar Pinnaka A."/>
            <person name="Shivaji S."/>
        </authorList>
    </citation>
    <scope>NUCLEOTIDE SEQUENCE [LARGE SCALE GENOMIC DNA]</scope>
    <source>
        <strain evidence="4">CCUG 57479 / KCTC 22604 / LW1</strain>
    </source>
</reference>
<feature type="domain" description="Peptidase S8/S53" evidence="2">
    <location>
        <begin position="161"/>
        <end position="415"/>
    </location>
</feature>
<proteinExistence type="predicted"/>
<feature type="signal peptide" evidence="1">
    <location>
        <begin position="1"/>
        <end position="22"/>
    </location>
</feature>
<dbReference type="InterPro" id="IPR036852">
    <property type="entry name" value="Peptidase_S8/S53_dom_sf"/>
</dbReference>
<dbReference type="GO" id="GO:0006508">
    <property type="term" value="P:proteolysis"/>
    <property type="evidence" value="ECO:0007669"/>
    <property type="project" value="InterPro"/>
</dbReference>
<dbReference type="PROSITE" id="PS51257">
    <property type="entry name" value="PROKAR_LIPOPROTEIN"/>
    <property type="match status" value="1"/>
</dbReference>
<name>S2DDV6_INDAL</name>
<evidence type="ECO:0000259" key="2">
    <source>
        <dbReference type="Pfam" id="PF00082"/>
    </source>
</evidence>
<dbReference type="STRING" id="1189612.A33Q_3350"/>
<feature type="chain" id="PRO_5004496321" description="Peptidase S8/S53 domain-containing protein" evidence="1">
    <location>
        <begin position="23"/>
        <end position="464"/>
    </location>
</feature>
<sequence>MKNLIKAPLLYIGSILLCLVIACETQKNEESENPLKGVKTPYQKNELVFSYQNEKIAHHLRDSVESYIYSKFPNAIKVVCNDCINLVELYRAENLEYYLTDILEFFTDGHGEIKTARPINVAGTTGDSSLAVSLNYLFKVDQQGNNTGRNVLNPSNLTSRKNLVIATLDSGLDTDFFPKDYLKQVESLGNCYSENSFGWNFTGPEFNDDFHDDTDSKHGTVVNLYMLEELIAGKSGIPEFLPIKVLDKDNNGSLFSLLCGLHFAKSQKADLINMSLGFYDNMKYPDFPGEKHPIMGHLTRSFLDGHQMLMVAASGNVVEEGQERNLEKNWFYPGVLSNMGEKKPSNVITVTTTGIDRQSVSANQNYSSKYVDVAIRSDADYGFRLPFVNTQNHEELIAGSSFATAIMTGKIAVRWDDSFRNINFQRSPKTDWINEVLPPEGPVNVNLSNQVNRGISYIRLNNRQ</sequence>
<dbReference type="GO" id="GO:0004252">
    <property type="term" value="F:serine-type endopeptidase activity"/>
    <property type="evidence" value="ECO:0007669"/>
    <property type="project" value="InterPro"/>
</dbReference>
<keyword evidence="4" id="KW-1185">Reference proteome</keyword>
<evidence type="ECO:0000256" key="1">
    <source>
        <dbReference type="SAM" id="SignalP"/>
    </source>
</evidence>
<dbReference type="EMBL" id="ALWO02000040">
    <property type="protein sequence ID" value="EOZ95145.1"/>
    <property type="molecule type" value="Genomic_DNA"/>
</dbReference>
<dbReference type="eggNOG" id="COG1404">
    <property type="taxonomic scope" value="Bacteria"/>
</dbReference>
<dbReference type="RefSeq" id="WP_009034647.1">
    <property type="nucleotide sequence ID" value="NZ_ALWO02000040.1"/>
</dbReference>
<comment type="caution">
    <text evidence="3">The sequence shown here is derived from an EMBL/GenBank/DDBJ whole genome shotgun (WGS) entry which is preliminary data.</text>
</comment>
<dbReference type="CDD" id="cd00306">
    <property type="entry name" value="Peptidases_S8_S53"/>
    <property type="match status" value="1"/>
</dbReference>
<dbReference type="SUPFAM" id="SSF52743">
    <property type="entry name" value="Subtilisin-like"/>
    <property type="match status" value="1"/>
</dbReference>
<organism evidence="3 4">
    <name type="scientific">Indibacter alkaliphilus (strain CCUG 57479 / KCTC 22604 / LW1)</name>
    <dbReference type="NCBI Taxonomy" id="1189612"/>
    <lineage>
        <taxon>Bacteria</taxon>
        <taxon>Pseudomonadati</taxon>
        <taxon>Bacteroidota</taxon>
        <taxon>Cytophagia</taxon>
        <taxon>Cytophagales</taxon>
        <taxon>Cyclobacteriaceae</taxon>
    </lineage>
</organism>
<evidence type="ECO:0000313" key="3">
    <source>
        <dbReference type="EMBL" id="EOZ95145.1"/>
    </source>
</evidence>
<keyword evidence="1" id="KW-0732">Signal</keyword>
<dbReference type="Gene3D" id="3.40.50.200">
    <property type="entry name" value="Peptidase S8/S53 domain"/>
    <property type="match status" value="1"/>
</dbReference>